<dbReference type="Proteomes" id="UP000066014">
    <property type="component" value="Chromosome"/>
</dbReference>
<protein>
    <submittedName>
        <fullName evidence="2">Transposase and inactivated derivatives</fullName>
    </submittedName>
</protein>
<proteinExistence type="predicted"/>
<feature type="domain" description="Transposase for insertion sequence element IS21-like C-terminal" evidence="1">
    <location>
        <begin position="234"/>
        <end position="298"/>
    </location>
</feature>
<dbReference type="KEGG" id="cbab:SMCB_0064"/>
<dbReference type="AlphaFoldDB" id="A0A060NKQ2"/>
<dbReference type="PANTHER" id="PTHR35004:SF8">
    <property type="entry name" value="TRANSPOSASE RV3428C-RELATED"/>
    <property type="match status" value="1"/>
</dbReference>
<dbReference type="PANTHER" id="PTHR35004">
    <property type="entry name" value="TRANSPOSASE RV3428C-RELATED"/>
    <property type="match status" value="1"/>
</dbReference>
<accession>A0A060NKQ2</accession>
<dbReference type="STRING" id="1458426.SMCB_0064"/>
<gene>
    <name evidence="2" type="ORF">SMCB_0064</name>
</gene>
<sequence length="468" mass="52237">MATGSAEQIPPPWPPAPVPAATSLCEPLREFIEAQLRLKRNATAIFQDLVDQHGFAGQYNSVKRFCAKLRHKEPEQFDRLSFLPGEEMQVDYGEGAPTRMPGSERYRKPRLFVATLRYSRASLRRVVWKSSQQIWAELHERALRYFGGCPQYVVLDNLKEGILKPDLYEPDLNPVYAAALKGRRFESIEAQNEFLAHWEKNWAAKRIHGTERRQVQAMFEEERTHLKALPLLGMQYFNEAVRTVCDDSCVRVDHSSYAARPAAIGSKVLVRIYAQRIEIRDIHTGALLRTHAKAERPGTVVLPQEERVFNPSRETRLILRQASEIGEHASRLCELLFAIEGRVGQRKLWGIVGLVRRYPAHCVETACAQALEQGGYSYKRVLALAEVIFAQALAAIETESTGASSSASAAGARTLTQQHELIRDADEYADLFAHAAAVTATSTLAAATANTTTTTTTNTNTNTPGVQP</sequence>
<keyword evidence="3" id="KW-1185">Reference proteome</keyword>
<evidence type="ECO:0000259" key="1">
    <source>
        <dbReference type="Pfam" id="PF22483"/>
    </source>
</evidence>
<dbReference type="EMBL" id="AP014569">
    <property type="protein sequence ID" value="BAO82292.1"/>
    <property type="molecule type" value="Genomic_DNA"/>
</dbReference>
<dbReference type="Pfam" id="PF22483">
    <property type="entry name" value="Mu-transpos_C_2"/>
    <property type="match status" value="1"/>
</dbReference>
<dbReference type="InterPro" id="IPR054353">
    <property type="entry name" value="IstA-like_C"/>
</dbReference>
<dbReference type="HOGENOM" id="CLU_020626_11_2_4"/>
<reference evidence="2 3" key="1">
    <citation type="journal article" date="2014" name="Nat. Commun.">
        <title>Physiological and genomic features of highly alkaliphilic hydrogen-utilizing Betaproteobacteria from a continental serpentinizing site.</title>
        <authorList>
            <person name="Suzuki S."/>
            <person name="Kuenen J.G."/>
            <person name="Schipper K."/>
            <person name="van der Velde S."/>
            <person name="Ishii S."/>
            <person name="Wu A."/>
            <person name="Sorokin D.Y."/>
            <person name="Tenney A."/>
            <person name="Meng X.Y."/>
            <person name="Morrill P.L."/>
            <person name="Kamagata Y."/>
            <person name="Muyzer G."/>
            <person name="Nealson K.H."/>
        </authorList>
    </citation>
    <scope>NUCLEOTIDE SEQUENCE [LARGE SCALE GENOMIC DNA]</scope>
    <source>
        <strain evidence="2 3">B1</strain>
    </source>
</reference>
<evidence type="ECO:0000313" key="3">
    <source>
        <dbReference type="Proteomes" id="UP000066014"/>
    </source>
</evidence>
<evidence type="ECO:0000313" key="2">
    <source>
        <dbReference type="EMBL" id="BAO82292.1"/>
    </source>
</evidence>
<organism evidence="2 3">
    <name type="scientific">Serpentinimonas maccroryi</name>
    <dbReference type="NCBI Taxonomy" id="1458426"/>
    <lineage>
        <taxon>Bacteria</taxon>
        <taxon>Pseudomonadati</taxon>
        <taxon>Pseudomonadota</taxon>
        <taxon>Betaproteobacteria</taxon>
        <taxon>Burkholderiales</taxon>
        <taxon>Comamonadaceae</taxon>
        <taxon>Serpentinimonas</taxon>
    </lineage>
</organism>
<name>A0A060NKQ2_9BURK</name>